<evidence type="ECO:0000256" key="5">
    <source>
        <dbReference type="ARBA" id="ARBA00022801"/>
    </source>
</evidence>
<evidence type="ECO:0000313" key="9">
    <source>
        <dbReference type="Proteomes" id="UP000225706"/>
    </source>
</evidence>
<dbReference type="InterPro" id="IPR043128">
    <property type="entry name" value="Rev_trsase/Diguanyl_cyclase"/>
</dbReference>
<sequence length="521" mass="58992">MTSQIAIGQKISTDLFELDHKSYIMTVDYFLSFLEVHRLYDLKATTVIKKPKAHMARYGIPDEVISDCGSQYTSREFKAFTREYGFKRVTTSPYHYQSNSKAESAVKESSLIGPVHCIFSILVSRGRFQVDTGAMCDVLKPSAIKGTKYVNAIMPTNQVLKMYNAPTLRPLGKCKVQLMNPVDKRKFKVTFTTVEDERCVNFSRSRTAQHMQLITVRNDKSRCLEAAEHVPTANINVAIEGLDGVYTIADDILVASAGGTMQEAITDLDLKRLLVRCCECNIKLNGQKVAFEQTEVPCIGHLLTSNGVKADPFKVGAVLNMERSMDVSGVQRIMGTVNYLVKFLPRLSEVSESLRLLTRKEVEFMWDKVHERAFHTIKEMVTAPSMLKYYEREKDLVIQCDASDGSLGARLLQDGRLLAYVSRALAPAEKNYAQIEKELLAIVFATERFHQYTYGRQVIVESDHKPLEIINTKPLLSPPKRLQKMILRLQRYNLDVQYKKGKELHHANTLSQHFPKSTGTT</sequence>
<dbReference type="FunFam" id="3.30.70.270:FF:000063">
    <property type="entry name" value="Zinc knuckle domaincontaining protein"/>
    <property type="match status" value="1"/>
</dbReference>
<keyword evidence="3" id="KW-0540">Nuclease</keyword>
<dbReference type="InterPro" id="IPR036397">
    <property type="entry name" value="RNaseH_sf"/>
</dbReference>
<keyword evidence="6" id="KW-0695">RNA-directed DNA polymerase</keyword>
<dbReference type="InterPro" id="IPR041373">
    <property type="entry name" value="RT_RNaseH"/>
</dbReference>
<dbReference type="PANTHER" id="PTHR37984">
    <property type="entry name" value="PROTEIN CBG26694"/>
    <property type="match status" value="1"/>
</dbReference>
<dbReference type="AlphaFoldDB" id="A0A2B4SHK8"/>
<protein>
    <submittedName>
        <fullName evidence="8">Retrovirus-related Pol polyprotein</fullName>
    </submittedName>
</protein>
<dbReference type="FunFam" id="3.10.20.370:FF:000001">
    <property type="entry name" value="Retrovirus-related Pol polyprotein from transposon 17.6-like protein"/>
    <property type="match status" value="1"/>
</dbReference>
<dbReference type="Pfam" id="PF17917">
    <property type="entry name" value="RT_RNaseH"/>
    <property type="match status" value="1"/>
</dbReference>
<keyword evidence="1" id="KW-0808">Transferase</keyword>
<evidence type="ECO:0000256" key="3">
    <source>
        <dbReference type="ARBA" id="ARBA00022722"/>
    </source>
</evidence>
<evidence type="ECO:0000256" key="6">
    <source>
        <dbReference type="ARBA" id="ARBA00022918"/>
    </source>
</evidence>
<dbReference type="Gene3D" id="3.30.70.270">
    <property type="match status" value="2"/>
</dbReference>
<evidence type="ECO:0000256" key="1">
    <source>
        <dbReference type="ARBA" id="ARBA00022679"/>
    </source>
</evidence>
<reference evidence="9" key="1">
    <citation type="journal article" date="2017" name="bioRxiv">
        <title>Comparative analysis of the genomes of Stylophora pistillata and Acropora digitifera provides evidence for extensive differences between species of corals.</title>
        <authorList>
            <person name="Voolstra C.R."/>
            <person name="Li Y."/>
            <person name="Liew Y.J."/>
            <person name="Baumgarten S."/>
            <person name="Zoccola D."/>
            <person name="Flot J.-F."/>
            <person name="Tambutte S."/>
            <person name="Allemand D."/>
            <person name="Aranda M."/>
        </authorList>
    </citation>
    <scope>NUCLEOTIDE SEQUENCE [LARGE SCALE GENOMIC DNA]</scope>
</reference>
<dbReference type="InterPro" id="IPR043502">
    <property type="entry name" value="DNA/RNA_pol_sf"/>
</dbReference>
<gene>
    <name evidence="8" type="primary">pol</name>
    <name evidence="8" type="ORF">AWC38_SpisGene6684</name>
</gene>
<dbReference type="OrthoDB" id="5964945at2759"/>
<dbReference type="EMBL" id="LSMT01000080">
    <property type="protein sequence ID" value="PFX28599.1"/>
    <property type="molecule type" value="Genomic_DNA"/>
</dbReference>
<keyword evidence="2" id="KW-0548">Nucleotidyltransferase</keyword>
<comment type="caution">
    <text evidence="8">The sequence shown here is derived from an EMBL/GenBank/DDBJ whole genome shotgun (WGS) entry which is preliminary data.</text>
</comment>
<dbReference type="PANTHER" id="PTHR37984:SF8">
    <property type="entry name" value="CCHC-TYPE DOMAIN-CONTAINING PROTEIN"/>
    <property type="match status" value="1"/>
</dbReference>
<dbReference type="STRING" id="50429.A0A2B4SHK8"/>
<accession>A0A2B4SHK8</accession>
<dbReference type="InterPro" id="IPR012337">
    <property type="entry name" value="RNaseH-like_sf"/>
</dbReference>
<name>A0A2B4SHK8_STYPI</name>
<dbReference type="InterPro" id="IPR001584">
    <property type="entry name" value="Integrase_cat-core"/>
</dbReference>
<keyword evidence="4" id="KW-0255">Endonuclease</keyword>
<dbReference type="Proteomes" id="UP000225706">
    <property type="component" value="Unassembled WGS sequence"/>
</dbReference>
<evidence type="ECO:0000256" key="2">
    <source>
        <dbReference type="ARBA" id="ARBA00022695"/>
    </source>
</evidence>
<dbReference type="SUPFAM" id="SSF56672">
    <property type="entry name" value="DNA/RNA polymerases"/>
    <property type="match status" value="1"/>
</dbReference>
<dbReference type="GO" id="GO:0015074">
    <property type="term" value="P:DNA integration"/>
    <property type="evidence" value="ECO:0007669"/>
    <property type="project" value="InterPro"/>
</dbReference>
<dbReference type="InterPro" id="IPR050951">
    <property type="entry name" value="Retrovirus_Pol_polyprotein"/>
</dbReference>
<organism evidence="8 9">
    <name type="scientific">Stylophora pistillata</name>
    <name type="common">Smooth cauliflower coral</name>
    <dbReference type="NCBI Taxonomy" id="50429"/>
    <lineage>
        <taxon>Eukaryota</taxon>
        <taxon>Metazoa</taxon>
        <taxon>Cnidaria</taxon>
        <taxon>Anthozoa</taxon>
        <taxon>Hexacorallia</taxon>
        <taxon>Scleractinia</taxon>
        <taxon>Astrocoeniina</taxon>
        <taxon>Pocilloporidae</taxon>
        <taxon>Stylophora</taxon>
    </lineage>
</organism>
<dbReference type="GO" id="GO:0003676">
    <property type="term" value="F:nucleic acid binding"/>
    <property type="evidence" value="ECO:0007669"/>
    <property type="project" value="InterPro"/>
</dbReference>
<evidence type="ECO:0000313" key="8">
    <source>
        <dbReference type="EMBL" id="PFX28599.1"/>
    </source>
</evidence>
<dbReference type="PROSITE" id="PS50994">
    <property type="entry name" value="INTEGRASE"/>
    <property type="match status" value="1"/>
</dbReference>
<dbReference type="SUPFAM" id="SSF53098">
    <property type="entry name" value="Ribonuclease H-like"/>
    <property type="match status" value="1"/>
</dbReference>
<dbReference type="Gene3D" id="3.30.420.10">
    <property type="entry name" value="Ribonuclease H-like superfamily/Ribonuclease H"/>
    <property type="match status" value="1"/>
</dbReference>
<proteinExistence type="predicted"/>
<keyword evidence="9" id="KW-1185">Reference proteome</keyword>
<evidence type="ECO:0000259" key="7">
    <source>
        <dbReference type="PROSITE" id="PS50994"/>
    </source>
</evidence>
<keyword evidence="5" id="KW-0378">Hydrolase</keyword>
<evidence type="ECO:0000256" key="4">
    <source>
        <dbReference type="ARBA" id="ARBA00022759"/>
    </source>
</evidence>
<feature type="domain" description="Integrase catalytic" evidence="7">
    <location>
        <begin position="1"/>
        <end position="107"/>
    </location>
</feature>
<dbReference type="CDD" id="cd09274">
    <property type="entry name" value="RNase_HI_RT_Ty3"/>
    <property type="match status" value="1"/>
</dbReference>